<reference evidence="2 3" key="1">
    <citation type="submission" date="2018-10" db="EMBL/GenBank/DDBJ databases">
        <title>Co-occurring genomic capacity for anaerobic methane metabolism and dissimilatory sulfite reduction discovered in the Korarchaeota.</title>
        <authorList>
            <person name="Mckay L.J."/>
            <person name="Dlakic M."/>
            <person name="Fields M.W."/>
            <person name="Delmont T.O."/>
            <person name="Eren A.M."/>
            <person name="Jay Z.J."/>
            <person name="Klingelsmith K.B."/>
            <person name="Rusch D.B."/>
            <person name="Inskeep W.P."/>
        </authorList>
    </citation>
    <scope>NUCLEOTIDE SEQUENCE [LARGE SCALE GENOMIC DNA]</scope>
    <source>
        <strain evidence="2 3">MDKW</strain>
    </source>
</reference>
<evidence type="ECO:0000313" key="2">
    <source>
        <dbReference type="EMBL" id="RSN76284.1"/>
    </source>
</evidence>
<dbReference type="PROSITE" id="PS50234">
    <property type="entry name" value="VWFA"/>
    <property type="match status" value="1"/>
</dbReference>
<gene>
    <name evidence="2" type="ORF">D6D85_04865</name>
</gene>
<dbReference type="Pfam" id="PF13519">
    <property type="entry name" value="VWA_2"/>
    <property type="match status" value="1"/>
</dbReference>
<dbReference type="CDD" id="cd00198">
    <property type="entry name" value="vWFA"/>
    <property type="match status" value="1"/>
</dbReference>
<proteinExistence type="predicted"/>
<dbReference type="SMART" id="SM00327">
    <property type="entry name" value="VWA"/>
    <property type="match status" value="1"/>
</dbReference>
<keyword evidence="3" id="KW-1185">Reference proteome</keyword>
<name>A0A429GR52_9CREN</name>
<organism evidence="2 3">
    <name type="scientific">Candidatus Methanodesulfokora washburnensis</name>
    <dbReference type="NCBI Taxonomy" id="2478471"/>
    <lineage>
        <taxon>Archaea</taxon>
        <taxon>Thermoproteota</taxon>
        <taxon>Candidatus Korarchaeia</taxon>
        <taxon>Candidatus Korarchaeia incertae sedis</taxon>
        <taxon>Candidatus Methanodesulfokora</taxon>
    </lineage>
</organism>
<protein>
    <submittedName>
        <fullName evidence="2">VWA domain-containing protein</fullName>
    </submittedName>
</protein>
<dbReference type="OrthoDB" id="385099at2157"/>
<dbReference type="AlphaFoldDB" id="A0A429GR52"/>
<evidence type="ECO:0000259" key="1">
    <source>
        <dbReference type="PROSITE" id="PS50234"/>
    </source>
</evidence>
<feature type="domain" description="VWFA" evidence="1">
    <location>
        <begin position="162"/>
        <end position="323"/>
    </location>
</feature>
<accession>A0A429GR52</accession>
<sequence length="326" mass="37201">MKPSEIHEKVHLDSRVPIDYSLVERAAISSIGDIDGLLSLAGISRDVVARVVSDNLRNPLFLSEVERRPEQGVRLYRAIRWSMNERARRIFRAILSRILVKEGIRLYSAMRGKHRMRKVDYSPPMDFSLEDTLEKLVERSKSLDEISYEDIVGLERRDLRRSAVIIIDSSGSMTGRKMTLASVLAASVAYAVRFGDYAVIAFSDRAEILKSAGRRVRVEEVVEKILDLSPIGYTNMREALVVARRERDLMGDCRYVLITDGNYNVGGDPLEIAKNMRMLNVVRIERRRDDIGRINCMRIAEAGRGRVFELDNISRIPEILSNIFMN</sequence>
<dbReference type="InterPro" id="IPR002035">
    <property type="entry name" value="VWF_A"/>
</dbReference>
<dbReference type="InterPro" id="IPR036465">
    <property type="entry name" value="vWFA_dom_sf"/>
</dbReference>
<dbReference type="Proteomes" id="UP000277582">
    <property type="component" value="Unassembled WGS sequence"/>
</dbReference>
<dbReference type="RefSeq" id="WP_125670907.1">
    <property type="nucleotide sequence ID" value="NZ_RCOS01000062.1"/>
</dbReference>
<comment type="caution">
    <text evidence="2">The sequence shown here is derived from an EMBL/GenBank/DDBJ whole genome shotgun (WGS) entry which is preliminary data.</text>
</comment>
<evidence type="ECO:0000313" key="3">
    <source>
        <dbReference type="Proteomes" id="UP000277582"/>
    </source>
</evidence>
<dbReference type="SUPFAM" id="SSF53300">
    <property type="entry name" value="vWA-like"/>
    <property type="match status" value="1"/>
</dbReference>
<dbReference type="Gene3D" id="3.40.50.410">
    <property type="entry name" value="von Willebrand factor, type A domain"/>
    <property type="match status" value="1"/>
</dbReference>
<dbReference type="EMBL" id="RCOS01000062">
    <property type="protein sequence ID" value="RSN76284.1"/>
    <property type="molecule type" value="Genomic_DNA"/>
</dbReference>